<keyword evidence="1" id="KW-1133">Transmembrane helix</keyword>
<accession>A0A0C2V1G6</accession>
<name>A0A0C2V1G6_9BACL</name>
<reference evidence="2 3" key="1">
    <citation type="submission" date="2015-01" db="EMBL/GenBank/DDBJ databases">
        <title>Jeotgalibacillus campisalis genome sequencing.</title>
        <authorList>
            <person name="Goh K.M."/>
            <person name="Chan K.-G."/>
            <person name="Yaakop A.S."/>
            <person name="Ee R."/>
            <person name="Gan H.M."/>
            <person name="Chan C.S."/>
        </authorList>
    </citation>
    <scope>NUCLEOTIDE SEQUENCE [LARGE SCALE GENOMIC DNA]</scope>
    <source>
        <strain evidence="2 3">SF-57</strain>
    </source>
</reference>
<gene>
    <name evidence="2" type="ORF">KR50_33150</name>
</gene>
<comment type="caution">
    <text evidence="2">The sequence shown here is derived from an EMBL/GenBank/DDBJ whole genome shotgun (WGS) entry which is preliminary data.</text>
</comment>
<evidence type="ECO:0000256" key="1">
    <source>
        <dbReference type="SAM" id="Phobius"/>
    </source>
</evidence>
<dbReference type="PATRIC" id="fig|220754.4.peg.3329"/>
<feature type="transmembrane region" description="Helical" evidence="1">
    <location>
        <begin position="29"/>
        <end position="45"/>
    </location>
</feature>
<dbReference type="EMBL" id="JXRR01000022">
    <property type="protein sequence ID" value="KIL42912.1"/>
    <property type="molecule type" value="Genomic_DNA"/>
</dbReference>
<evidence type="ECO:0000313" key="2">
    <source>
        <dbReference type="EMBL" id="KIL42912.1"/>
    </source>
</evidence>
<evidence type="ECO:0000313" key="3">
    <source>
        <dbReference type="Proteomes" id="UP000031972"/>
    </source>
</evidence>
<keyword evidence="1" id="KW-0472">Membrane</keyword>
<keyword evidence="1" id="KW-0812">Transmembrane</keyword>
<organism evidence="2 3">
    <name type="scientific">Jeotgalibacillus campisalis</name>
    <dbReference type="NCBI Taxonomy" id="220754"/>
    <lineage>
        <taxon>Bacteria</taxon>
        <taxon>Bacillati</taxon>
        <taxon>Bacillota</taxon>
        <taxon>Bacilli</taxon>
        <taxon>Bacillales</taxon>
        <taxon>Caryophanaceae</taxon>
        <taxon>Jeotgalibacillus</taxon>
    </lineage>
</organism>
<dbReference type="AlphaFoldDB" id="A0A0C2V1G6"/>
<dbReference type="Proteomes" id="UP000031972">
    <property type="component" value="Unassembled WGS sequence"/>
</dbReference>
<protein>
    <submittedName>
        <fullName evidence="2">Uncharacterized protein</fullName>
    </submittedName>
</protein>
<keyword evidence="3" id="KW-1185">Reference proteome</keyword>
<proteinExistence type="predicted"/>
<sequence>MVLSLSFAALLGLVAIVLSLINGEFETTFFIGSIVVGAILGYWLLPSIVKFNKKNV</sequence>